<name>A0A835YZV8_9STRA</name>
<sequence length="182" mass="19156">MSQAPTAFPHDQRLAAKTVTAGVVALNDLVCEDTYSIMSRASATARAAHVSATYALDSDTSAMVEETRLVHSVEDGDAASTLLLLRHDGAGNKTMEAVLGMTPASTYIRSVDPDGTSAVATFAKGGLRWDDANAAIYLGGDTFRIKYAAGDAESNSKPCLLIQAKNGDSTYTTKFSIARDDD</sequence>
<evidence type="ECO:0000313" key="1">
    <source>
        <dbReference type="EMBL" id="KAG5183052.1"/>
    </source>
</evidence>
<keyword evidence="2" id="KW-1185">Reference proteome</keyword>
<gene>
    <name evidence="1" type="ORF">JKP88DRAFT_273023</name>
</gene>
<reference evidence="1" key="1">
    <citation type="submission" date="2021-02" db="EMBL/GenBank/DDBJ databases">
        <title>First Annotated Genome of the Yellow-green Alga Tribonema minus.</title>
        <authorList>
            <person name="Mahan K.M."/>
        </authorList>
    </citation>
    <scope>NUCLEOTIDE SEQUENCE</scope>
    <source>
        <strain evidence="1">UTEX B ZZ1240</strain>
    </source>
</reference>
<accession>A0A835YZV8</accession>
<dbReference type="Proteomes" id="UP000664859">
    <property type="component" value="Unassembled WGS sequence"/>
</dbReference>
<dbReference type="AlphaFoldDB" id="A0A835YZV8"/>
<protein>
    <submittedName>
        <fullName evidence="1">Uncharacterized protein</fullName>
    </submittedName>
</protein>
<dbReference type="EMBL" id="JAFCMP010000223">
    <property type="protein sequence ID" value="KAG5183052.1"/>
    <property type="molecule type" value="Genomic_DNA"/>
</dbReference>
<proteinExistence type="predicted"/>
<comment type="caution">
    <text evidence="1">The sequence shown here is derived from an EMBL/GenBank/DDBJ whole genome shotgun (WGS) entry which is preliminary data.</text>
</comment>
<organism evidence="1 2">
    <name type="scientific">Tribonema minus</name>
    <dbReference type="NCBI Taxonomy" id="303371"/>
    <lineage>
        <taxon>Eukaryota</taxon>
        <taxon>Sar</taxon>
        <taxon>Stramenopiles</taxon>
        <taxon>Ochrophyta</taxon>
        <taxon>PX clade</taxon>
        <taxon>Xanthophyceae</taxon>
        <taxon>Tribonematales</taxon>
        <taxon>Tribonemataceae</taxon>
        <taxon>Tribonema</taxon>
    </lineage>
</organism>
<evidence type="ECO:0000313" key="2">
    <source>
        <dbReference type="Proteomes" id="UP000664859"/>
    </source>
</evidence>